<accession>A0A918KEU7</accession>
<evidence type="ECO:0000256" key="1">
    <source>
        <dbReference type="SAM" id="MobiDB-lite"/>
    </source>
</evidence>
<name>A0A918KEU7_9ACTN</name>
<feature type="compositionally biased region" description="Low complexity" evidence="1">
    <location>
        <begin position="171"/>
        <end position="217"/>
    </location>
</feature>
<feature type="compositionally biased region" description="Low complexity" evidence="1">
    <location>
        <begin position="335"/>
        <end position="349"/>
    </location>
</feature>
<dbReference type="RefSeq" id="WP_373302952.1">
    <property type="nucleotide sequence ID" value="NZ_BMWD01000008.1"/>
</dbReference>
<reference evidence="2" key="1">
    <citation type="journal article" date="2014" name="Int. J. Syst. Evol. Microbiol.">
        <title>Complete genome sequence of Corynebacterium casei LMG S-19264T (=DSM 44701T), isolated from a smear-ripened cheese.</title>
        <authorList>
            <consortium name="US DOE Joint Genome Institute (JGI-PGF)"/>
            <person name="Walter F."/>
            <person name="Albersmeier A."/>
            <person name="Kalinowski J."/>
            <person name="Ruckert C."/>
        </authorList>
    </citation>
    <scope>NUCLEOTIDE SEQUENCE</scope>
    <source>
        <strain evidence="2">JCM 4956</strain>
    </source>
</reference>
<feature type="compositionally biased region" description="Gly residues" evidence="1">
    <location>
        <begin position="422"/>
        <end position="434"/>
    </location>
</feature>
<comment type="caution">
    <text evidence="2">The sequence shown here is derived from an EMBL/GenBank/DDBJ whole genome shotgun (WGS) entry which is preliminary data.</text>
</comment>
<keyword evidence="3" id="KW-1185">Reference proteome</keyword>
<organism evidence="2 3">
    <name type="scientific">Streptomyces fructofermentans</name>
    <dbReference type="NCBI Taxonomy" id="152141"/>
    <lineage>
        <taxon>Bacteria</taxon>
        <taxon>Bacillati</taxon>
        <taxon>Actinomycetota</taxon>
        <taxon>Actinomycetes</taxon>
        <taxon>Kitasatosporales</taxon>
        <taxon>Streptomycetaceae</taxon>
        <taxon>Streptomyces</taxon>
    </lineage>
</organism>
<feature type="region of interest" description="Disordered" evidence="1">
    <location>
        <begin position="158"/>
        <end position="460"/>
    </location>
</feature>
<feature type="compositionally biased region" description="Low complexity" evidence="1">
    <location>
        <begin position="267"/>
        <end position="277"/>
    </location>
</feature>
<dbReference type="Proteomes" id="UP000645555">
    <property type="component" value="Unassembled WGS sequence"/>
</dbReference>
<gene>
    <name evidence="2" type="ORF">GCM10010515_29600</name>
</gene>
<protein>
    <submittedName>
        <fullName evidence="2">Uncharacterized protein</fullName>
    </submittedName>
</protein>
<dbReference type="EMBL" id="BMWD01000008">
    <property type="protein sequence ID" value="GGX59612.1"/>
    <property type="molecule type" value="Genomic_DNA"/>
</dbReference>
<feature type="compositionally biased region" description="Basic and acidic residues" evidence="1">
    <location>
        <begin position="254"/>
        <end position="266"/>
    </location>
</feature>
<sequence length="460" mass="46742">MTTTPDFRPTHVVPGDGLAAWEAPDTTRPTVPLDALLPVRLVERRGDWGHVVCANGWSAWVDGRLLVSVPQEPPAAGQPLARTADPRPLLARAEEVLGRYRRTVEELASGQIDGEAFHGRTQGMRVGLVVDGEALWLYEAEHERWVYCDGTRLSTYATPGAGARPAPPVSTDPAPARPADSAPARPADSAPARPADSAPARPADSAPARPADSAPARPADPAPARPADPAPAPSTDPAPARPADQAPAPSADPARARSDPAPDRPDPAQARSEAAPADPEPAPVRPADPGPVRSAEPGPVGAAGPVEPATARPVAAAPEPTQVVTPADDGPGHVAPRPDASPDRAAAPRIGGVPRPEPDPSDPSPGRTPDEVRGVPDPEPTQVVSPAGFEHVGGVRPAAPGPQAAGRRAASARDDERDDSSGSGGDGGGTGGTNDNGDGDAGEVDRGHAPTRIVTGEGDG</sequence>
<feature type="compositionally biased region" description="Low complexity" evidence="1">
    <location>
        <begin position="290"/>
        <end position="309"/>
    </location>
</feature>
<evidence type="ECO:0000313" key="2">
    <source>
        <dbReference type="EMBL" id="GGX59612.1"/>
    </source>
</evidence>
<dbReference type="AlphaFoldDB" id="A0A918KEU7"/>
<feature type="compositionally biased region" description="Pro residues" evidence="1">
    <location>
        <begin position="218"/>
        <end position="240"/>
    </location>
</feature>
<proteinExistence type="predicted"/>
<evidence type="ECO:0000313" key="3">
    <source>
        <dbReference type="Proteomes" id="UP000645555"/>
    </source>
</evidence>
<feature type="compositionally biased region" description="Pro residues" evidence="1">
    <location>
        <begin position="278"/>
        <end position="289"/>
    </location>
</feature>
<feature type="compositionally biased region" description="Low complexity" evidence="1">
    <location>
        <begin position="392"/>
        <end position="409"/>
    </location>
</feature>
<feature type="compositionally biased region" description="Low complexity" evidence="1">
    <location>
        <begin position="241"/>
        <end position="253"/>
    </location>
</feature>
<reference evidence="2" key="2">
    <citation type="submission" date="2020-09" db="EMBL/GenBank/DDBJ databases">
        <authorList>
            <person name="Sun Q."/>
            <person name="Ohkuma M."/>
        </authorList>
    </citation>
    <scope>NUCLEOTIDE SEQUENCE</scope>
    <source>
        <strain evidence="2">JCM 4956</strain>
    </source>
</reference>